<dbReference type="InterPro" id="IPR036573">
    <property type="entry name" value="CBM_sf_5/12"/>
</dbReference>
<protein>
    <recommendedName>
        <fullName evidence="3">Chitin-binding type-3 domain-containing protein</fullName>
    </recommendedName>
</protein>
<evidence type="ECO:0000313" key="4">
    <source>
        <dbReference type="EMBL" id="PEN75393.1"/>
    </source>
</evidence>
<evidence type="ECO:0000313" key="5">
    <source>
        <dbReference type="Proteomes" id="UP000220691"/>
    </source>
</evidence>
<sequence length="168" mass="19002">MMKNKRKQIGQGIMLATVLGLGWGVAGDISHAAGNEGSQKQEAPKWTEQTLYKSGDIVSYEGTAYEMIYFSSKGDRPDVTSSKWKVRGMLARWDSIGFYFKGDSVTYKGKKYEMIDDYFSMGDEPDKSSSKWKEVNGNQLEGNLKKENGNNAIEKVWNFYTLYRTGDI</sequence>
<feature type="domain" description="Chitin-binding type-3" evidence="3">
    <location>
        <begin position="43"/>
        <end position="87"/>
    </location>
</feature>
<dbReference type="AlphaFoldDB" id="A0A9X6YJ55"/>
<gene>
    <name evidence="4" type="ORF">CN553_31785</name>
</gene>
<dbReference type="GO" id="GO:0004553">
    <property type="term" value="F:hydrolase activity, hydrolyzing O-glycosyl compounds"/>
    <property type="evidence" value="ECO:0007669"/>
    <property type="project" value="InterPro"/>
</dbReference>
<dbReference type="SUPFAM" id="SSF51055">
    <property type="entry name" value="Carbohydrate binding domain"/>
    <property type="match status" value="2"/>
</dbReference>
<feature type="non-terminal residue" evidence="4">
    <location>
        <position position="168"/>
    </location>
</feature>
<comment type="caution">
    <text evidence="4">The sequence shown here is derived from an EMBL/GenBank/DDBJ whole genome shotgun (WGS) entry which is preliminary data.</text>
</comment>
<accession>A0A9X6YJ55</accession>
<reference evidence="4 5" key="1">
    <citation type="submission" date="2017-09" db="EMBL/GenBank/DDBJ databases">
        <title>Large-scale bioinformatics analysis of Bacillus genomes uncovers conserved roles of natural products in bacterial physiology.</title>
        <authorList>
            <consortium name="Agbiome Team Llc"/>
            <person name="Bleich R.M."/>
            <person name="Kirk G.J."/>
            <person name="Santa Maria K.C."/>
            <person name="Allen S.E."/>
            <person name="Farag S."/>
            <person name="Shank E.A."/>
            <person name="Bowers A."/>
        </authorList>
    </citation>
    <scope>NUCLEOTIDE SEQUENCE [LARGE SCALE GENOMIC DNA]</scope>
    <source>
        <strain evidence="4 5">AFS027647</strain>
    </source>
</reference>
<keyword evidence="2" id="KW-0624">Polysaccharide degradation</keyword>
<dbReference type="EMBL" id="NUAN01000370">
    <property type="protein sequence ID" value="PEN75393.1"/>
    <property type="molecule type" value="Genomic_DNA"/>
</dbReference>
<evidence type="ECO:0000256" key="1">
    <source>
        <dbReference type="ARBA" id="ARBA00022801"/>
    </source>
</evidence>
<evidence type="ECO:0000256" key="2">
    <source>
        <dbReference type="ARBA" id="ARBA00023326"/>
    </source>
</evidence>
<dbReference type="GO" id="GO:0005576">
    <property type="term" value="C:extracellular region"/>
    <property type="evidence" value="ECO:0007669"/>
    <property type="project" value="InterPro"/>
</dbReference>
<dbReference type="Proteomes" id="UP000220691">
    <property type="component" value="Unassembled WGS sequence"/>
</dbReference>
<dbReference type="InterPro" id="IPR003610">
    <property type="entry name" value="CBM5/12"/>
</dbReference>
<proteinExistence type="predicted"/>
<feature type="domain" description="Chitin-binding type-3" evidence="3">
    <location>
        <begin position="90"/>
        <end position="135"/>
    </location>
</feature>
<name>A0A9X6YJ55_BACCE</name>
<dbReference type="SMART" id="SM00495">
    <property type="entry name" value="ChtBD3"/>
    <property type="match status" value="2"/>
</dbReference>
<dbReference type="GO" id="GO:0000272">
    <property type="term" value="P:polysaccharide catabolic process"/>
    <property type="evidence" value="ECO:0007669"/>
    <property type="project" value="UniProtKB-KW"/>
</dbReference>
<organism evidence="4 5">
    <name type="scientific">Bacillus cereus</name>
    <dbReference type="NCBI Taxonomy" id="1396"/>
    <lineage>
        <taxon>Bacteria</taxon>
        <taxon>Bacillati</taxon>
        <taxon>Bacillota</taxon>
        <taxon>Bacilli</taxon>
        <taxon>Bacillales</taxon>
        <taxon>Bacillaceae</taxon>
        <taxon>Bacillus</taxon>
        <taxon>Bacillus cereus group</taxon>
    </lineage>
</organism>
<keyword evidence="2" id="KW-0119">Carbohydrate metabolism</keyword>
<dbReference type="CDD" id="cd12215">
    <property type="entry name" value="ChiC_BD"/>
    <property type="match status" value="1"/>
</dbReference>
<keyword evidence="1" id="KW-0378">Hydrolase</keyword>
<evidence type="ECO:0000259" key="3">
    <source>
        <dbReference type="SMART" id="SM00495"/>
    </source>
</evidence>
<dbReference type="GO" id="GO:0030246">
    <property type="term" value="F:carbohydrate binding"/>
    <property type="evidence" value="ECO:0007669"/>
    <property type="project" value="InterPro"/>
</dbReference>
<dbReference type="Gene3D" id="2.10.10.20">
    <property type="entry name" value="Carbohydrate-binding module superfamily 5/12"/>
    <property type="match status" value="2"/>
</dbReference>